<keyword evidence="1" id="KW-0732">Signal</keyword>
<feature type="chain" id="PRO_5024374799" description="Celp0028 effector like protein" evidence="1">
    <location>
        <begin position="20"/>
        <end position="239"/>
    </location>
</feature>
<proteinExistence type="predicted"/>
<gene>
    <name evidence="2" type="ORF">EYC84_001132</name>
</gene>
<reference evidence="2 3" key="1">
    <citation type="submission" date="2019-06" db="EMBL/GenBank/DDBJ databases">
        <title>Genome Sequence of the Brown Rot Fungal Pathogen Monilinia fructicola.</title>
        <authorList>
            <person name="De Miccolis Angelini R.M."/>
            <person name="Landi L."/>
            <person name="Abate D."/>
            <person name="Pollastro S."/>
            <person name="Romanazzi G."/>
            <person name="Faretra F."/>
        </authorList>
    </citation>
    <scope>NUCLEOTIDE SEQUENCE [LARGE SCALE GENOMIC DNA]</scope>
    <source>
        <strain evidence="2 3">Mfrc123</strain>
    </source>
</reference>
<keyword evidence="3" id="KW-1185">Reference proteome</keyword>
<feature type="signal peptide" evidence="1">
    <location>
        <begin position="1"/>
        <end position="19"/>
    </location>
</feature>
<organism evidence="2 3">
    <name type="scientific">Monilinia fructicola</name>
    <name type="common">Brown rot fungus</name>
    <name type="synonym">Ciboria fructicola</name>
    <dbReference type="NCBI Taxonomy" id="38448"/>
    <lineage>
        <taxon>Eukaryota</taxon>
        <taxon>Fungi</taxon>
        <taxon>Dikarya</taxon>
        <taxon>Ascomycota</taxon>
        <taxon>Pezizomycotina</taxon>
        <taxon>Leotiomycetes</taxon>
        <taxon>Helotiales</taxon>
        <taxon>Sclerotiniaceae</taxon>
        <taxon>Monilinia</taxon>
    </lineage>
</organism>
<evidence type="ECO:0000313" key="2">
    <source>
        <dbReference type="EMBL" id="KAA8569507.1"/>
    </source>
</evidence>
<dbReference type="EMBL" id="VICG01000008">
    <property type="protein sequence ID" value="KAA8569507.1"/>
    <property type="molecule type" value="Genomic_DNA"/>
</dbReference>
<dbReference type="Proteomes" id="UP000322873">
    <property type="component" value="Unassembled WGS sequence"/>
</dbReference>
<dbReference type="AlphaFoldDB" id="A0A5M9JLA6"/>
<sequence length="239" mass="25876">MYITSILSTLLLSSTIVGAVTIPRNLDESHLVLFGEGGRTEVVNKADFFKKYHQDHPEDVPGPIANGTQELVDLEKRGCKSYSIITQNPDSKFLNWDVPMSSVVKAGEKTSTVSVTQGYQIANAIAVSATASLTLVESFLSATFGITTTKTWTSTYAAAYTYTVPEGKYGVVVSNPWTLRKSGHIDIGCIGERGQRVTYQSDSYTSQAFDNLAWVSGSISLCTSSSYPVKNCIGNGYTH</sequence>
<protein>
    <recommendedName>
        <fullName evidence="4">Celp0028 effector like protein</fullName>
    </recommendedName>
</protein>
<comment type="caution">
    <text evidence="2">The sequence shown here is derived from an EMBL/GenBank/DDBJ whole genome shotgun (WGS) entry which is preliminary data.</text>
</comment>
<accession>A0A5M9JLA6</accession>
<evidence type="ECO:0008006" key="4">
    <source>
        <dbReference type="Google" id="ProtNLM"/>
    </source>
</evidence>
<dbReference type="VEuPathDB" id="FungiDB:MFRU_004g02720"/>
<dbReference type="OrthoDB" id="4831122at2759"/>
<evidence type="ECO:0000256" key="1">
    <source>
        <dbReference type="SAM" id="SignalP"/>
    </source>
</evidence>
<evidence type="ECO:0000313" key="3">
    <source>
        <dbReference type="Proteomes" id="UP000322873"/>
    </source>
</evidence>
<name>A0A5M9JLA6_MONFR</name>